<dbReference type="Gene3D" id="3.60.21.10">
    <property type="match status" value="1"/>
</dbReference>
<protein>
    <recommendedName>
        <fullName evidence="3">Calcineurin-like phosphoesterase domain-containing protein</fullName>
    </recommendedName>
</protein>
<name>A0A812I547_9DINO</name>
<reference evidence="1" key="1">
    <citation type="submission" date="2021-02" db="EMBL/GenBank/DDBJ databases">
        <authorList>
            <person name="Dougan E. K."/>
            <person name="Rhodes N."/>
            <person name="Thang M."/>
            <person name="Chan C."/>
        </authorList>
    </citation>
    <scope>NUCLEOTIDE SEQUENCE</scope>
</reference>
<gene>
    <name evidence="1" type="ORF">SNAT2548_LOCUS2598</name>
</gene>
<evidence type="ECO:0000313" key="2">
    <source>
        <dbReference type="Proteomes" id="UP000604046"/>
    </source>
</evidence>
<dbReference type="SUPFAM" id="SSF56300">
    <property type="entry name" value="Metallo-dependent phosphatases"/>
    <property type="match status" value="1"/>
</dbReference>
<sequence>MALFDRRLLAYLDDGGWAGSGTFHDRIVGYQQVRRPRGMIGFITDCEGDYAYWSRCVSLSHIIQFGPEGQLSFKRTEAEDRFVFGGDVFDKGTGDLRIARQLLDFKKRPSKDRVWLLAGNRDLNKLRFPAELAEDELDVPQPVPLYPRAPPQVSLRSFLEKRLEGEGSEGGPKTIEDMNTKANRLRWILDHTMTAAGAFELRREEMALLGGQEAGNISDQEVVESFLASVAEEDGVVWQYLLHSSLLVLIGDCLFVHGGLPKEAINWIPTMDMRYVQPREGAICGGRRVEGTLEDWMTAMMPGCSITWLHIENNFLQEGLQDFRAKMFWGPGRVRGGEGLLCLTSTPACFRRSVVVESLLQGGIPDHLDKEVEAFLVEGGVRTVFCGHKPCGDSPFVVRGERVAVVHCDTTYSDASAADKRGSAVAAVEMDACSLGQLCLRGVLADGRGYDFTLYGAAGDAHVGRQCSDGSWVKAKLHDGCRWAFAGSFRS</sequence>
<keyword evidence="2" id="KW-1185">Reference proteome</keyword>
<dbReference type="AlphaFoldDB" id="A0A812I547"/>
<dbReference type="OrthoDB" id="426586at2759"/>
<accession>A0A812I547</accession>
<evidence type="ECO:0008006" key="3">
    <source>
        <dbReference type="Google" id="ProtNLM"/>
    </source>
</evidence>
<dbReference type="InterPro" id="IPR029052">
    <property type="entry name" value="Metallo-depent_PP-like"/>
</dbReference>
<dbReference type="Proteomes" id="UP000604046">
    <property type="component" value="Unassembled WGS sequence"/>
</dbReference>
<organism evidence="1 2">
    <name type="scientific">Symbiodinium natans</name>
    <dbReference type="NCBI Taxonomy" id="878477"/>
    <lineage>
        <taxon>Eukaryota</taxon>
        <taxon>Sar</taxon>
        <taxon>Alveolata</taxon>
        <taxon>Dinophyceae</taxon>
        <taxon>Suessiales</taxon>
        <taxon>Symbiodiniaceae</taxon>
        <taxon>Symbiodinium</taxon>
    </lineage>
</organism>
<proteinExistence type="predicted"/>
<dbReference type="PANTHER" id="PTHR42254">
    <property type="entry name" value="METALLOPHOS DOMAIN-CONTAINING PROTEIN"/>
    <property type="match status" value="1"/>
</dbReference>
<dbReference type="EMBL" id="CAJNDS010000156">
    <property type="protein sequence ID" value="CAE6971484.1"/>
    <property type="molecule type" value="Genomic_DNA"/>
</dbReference>
<dbReference type="PANTHER" id="PTHR42254:SF1">
    <property type="entry name" value="CALCINEURIN-LIKE PHOSPHOESTERASE DOMAIN-CONTAINING PROTEIN"/>
    <property type="match status" value="1"/>
</dbReference>
<evidence type="ECO:0000313" key="1">
    <source>
        <dbReference type="EMBL" id="CAE6971484.1"/>
    </source>
</evidence>
<comment type="caution">
    <text evidence="1">The sequence shown here is derived from an EMBL/GenBank/DDBJ whole genome shotgun (WGS) entry which is preliminary data.</text>
</comment>